<protein>
    <submittedName>
        <fullName evidence="3">SH3 domain-containing protein</fullName>
    </submittedName>
</protein>
<evidence type="ECO:0000256" key="1">
    <source>
        <dbReference type="SAM" id="MobiDB-lite"/>
    </source>
</evidence>
<accession>A0A0N4Z6S0</accession>
<sequence>MSLDEINFLSELIFQVNGGFGIIEIGEETKQLGVILSHNAYCWGIGYVKVDVINKMYLCNNFNYEKFELIDREKPIETDKVFYENSEKDSFWSFNLFGSTYAQEIVKEKVDSKEIKKIVHADVEKIKLIRRHHYANKKRMRKHHHRKIVGNKVVIDMTKVKDDIKKYECKYRKSCYETGELNLDIVYHDPIKSEEEEVAMSVDQLKVLCKYRKSCYDSAGISKDEQKLLEEDVNKDQGLLSVKRHVIKATKKTKKSLKNIAAKALKKSEMKAHEKKKLMEEIKEDNVVEKMLQENSELFKKKAECKFRKSCYETGELPPSLQKNEVKENEESYEEIIQRYWDLLEEKLHFDIDFNIVNTKSFDELEDNEKKLKCHYRKSCYETGIVPEISDEIFEPPVNEELAVDPIFNSLEEDRKLACKYRKSCYETGVIPEIIPPPVVIEEPKEEIVPLNENDFRVYCKFRKSCYADAAKLVKDDNEEEKVKETIVETEKIEEVKVPDENIKKKEKKPKNVERVEEVNEIEKTKKNIDEEEPRPKKKVSKIDTDADIEKPSKVKSSKKSRKEEKNEEIYEPDEPIRKPKKVKVKKEDKQKVVEEVPVVEEPKKIKKLSSKKEAKVKTPKVVIEEAVVEVASKTEEKVKKHKEGKNKKPKVEINIEESSDEKIEKPLEEEPKKVKKSKPKKDTKQLKIDEIEQPENKTFYEQIDVDKYLEYAYHFLNTVKNFDYNSYLKSESPSESTEVKKHTYDSELEAKKFQCHYRKSCYETGIIPKLTPQIFAPHISPDSGEVKEVQHTYDPESENKKLKCKYRKSCYETGELPEISVHIFETPIYEKKEESEPIDSEGDGKLDCKYRKSCYETGHLPIIEHKSHTPIVVENEDKAPEDEEQLKYYCKYRKSCYETGVLPDLNEEHEYHEVKDVEDAPHSEVDMKYHCKYRKSCYDVSEDNDKKVEDVEEIKKKDKEPEETQKKPKIYSKQYKKEKVKIINETEPVKEIEIIDVTLETQELKDTSNIKPNCNPFRISCKKLLGLPLSEKAPRAKNGKKLCRKKKPSTTT</sequence>
<feature type="region of interest" description="Disordered" evidence="1">
    <location>
        <begin position="1033"/>
        <end position="1053"/>
    </location>
</feature>
<feature type="compositionally biased region" description="Basic residues" evidence="1">
    <location>
        <begin position="640"/>
        <end position="649"/>
    </location>
</feature>
<feature type="region of interest" description="Disordered" evidence="1">
    <location>
        <begin position="507"/>
        <end position="588"/>
    </location>
</feature>
<keyword evidence="2" id="KW-1185">Reference proteome</keyword>
<dbReference type="AlphaFoldDB" id="A0A0N4Z6S0"/>
<organism evidence="2 3">
    <name type="scientific">Parastrongyloides trichosuri</name>
    <name type="common">Possum-specific nematode worm</name>
    <dbReference type="NCBI Taxonomy" id="131310"/>
    <lineage>
        <taxon>Eukaryota</taxon>
        <taxon>Metazoa</taxon>
        <taxon>Ecdysozoa</taxon>
        <taxon>Nematoda</taxon>
        <taxon>Chromadorea</taxon>
        <taxon>Rhabditida</taxon>
        <taxon>Tylenchina</taxon>
        <taxon>Panagrolaimomorpha</taxon>
        <taxon>Strongyloidoidea</taxon>
        <taxon>Strongyloididae</taxon>
        <taxon>Parastrongyloides</taxon>
    </lineage>
</organism>
<evidence type="ECO:0000313" key="3">
    <source>
        <dbReference type="WBParaSite" id="PTRK_0000287500.1"/>
    </source>
</evidence>
<dbReference type="Proteomes" id="UP000038045">
    <property type="component" value="Unplaced"/>
</dbReference>
<feature type="region of interest" description="Disordered" evidence="1">
    <location>
        <begin position="953"/>
        <end position="972"/>
    </location>
</feature>
<feature type="compositionally biased region" description="Basic and acidic residues" evidence="1">
    <location>
        <begin position="507"/>
        <end position="529"/>
    </location>
</feature>
<feature type="region of interest" description="Disordered" evidence="1">
    <location>
        <begin position="635"/>
        <end position="690"/>
    </location>
</feature>
<feature type="compositionally biased region" description="Basic and acidic residues" evidence="1">
    <location>
        <begin position="681"/>
        <end position="690"/>
    </location>
</feature>
<feature type="compositionally biased region" description="Basic and acidic residues" evidence="1">
    <location>
        <begin position="541"/>
        <end position="553"/>
    </location>
</feature>
<evidence type="ECO:0000313" key="2">
    <source>
        <dbReference type="Proteomes" id="UP000038045"/>
    </source>
</evidence>
<feature type="compositionally biased region" description="Basic and acidic residues" evidence="1">
    <location>
        <begin position="661"/>
        <end position="673"/>
    </location>
</feature>
<name>A0A0N4Z6S0_PARTI</name>
<reference evidence="3" key="1">
    <citation type="submission" date="2017-02" db="UniProtKB">
        <authorList>
            <consortium name="WormBaseParasite"/>
        </authorList>
    </citation>
    <scope>IDENTIFICATION</scope>
</reference>
<proteinExistence type="predicted"/>
<feature type="compositionally biased region" description="Basic residues" evidence="1">
    <location>
        <begin position="1036"/>
        <end position="1053"/>
    </location>
</feature>
<dbReference type="WBParaSite" id="PTRK_0000287500.1">
    <property type="protein sequence ID" value="PTRK_0000287500.1"/>
    <property type="gene ID" value="PTRK_0000287500"/>
</dbReference>
<feature type="compositionally biased region" description="Basic and acidic residues" evidence="1">
    <location>
        <begin position="953"/>
        <end position="967"/>
    </location>
</feature>